<keyword evidence="5 6" id="KW-0472">Membrane</keyword>
<feature type="transmembrane region" description="Helical" evidence="6">
    <location>
        <begin position="446"/>
        <end position="465"/>
    </location>
</feature>
<feature type="transmembrane region" description="Helical" evidence="6">
    <location>
        <begin position="149"/>
        <end position="170"/>
    </location>
</feature>
<keyword evidence="3 6" id="KW-0812">Transmembrane</keyword>
<dbReference type="PANTHER" id="PTHR30250:SF11">
    <property type="entry name" value="O-ANTIGEN TRANSPORTER-RELATED"/>
    <property type="match status" value="1"/>
</dbReference>
<dbReference type="AlphaFoldDB" id="A0A917I4B4"/>
<reference evidence="7" key="1">
    <citation type="journal article" date="2014" name="Int. J. Syst. Evol. Microbiol.">
        <title>Complete genome sequence of Corynebacterium casei LMG S-19264T (=DSM 44701T), isolated from a smear-ripened cheese.</title>
        <authorList>
            <consortium name="US DOE Joint Genome Institute (JGI-PGF)"/>
            <person name="Walter F."/>
            <person name="Albersmeier A."/>
            <person name="Kalinowski J."/>
            <person name="Ruckert C."/>
        </authorList>
    </citation>
    <scope>NUCLEOTIDE SEQUENCE</scope>
    <source>
        <strain evidence="7">CGMCC 1.12214</strain>
    </source>
</reference>
<feature type="transmembrane region" description="Helical" evidence="6">
    <location>
        <begin position="239"/>
        <end position="258"/>
    </location>
</feature>
<evidence type="ECO:0000256" key="2">
    <source>
        <dbReference type="ARBA" id="ARBA00022475"/>
    </source>
</evidence>
<organism evidence="7 8">
    <name type="scientific">Alsobacter metallidurans</name>
    <dbReference type="NCBI Taxonomy" id="340221"/>
    <lineage>
        <taxon>Bacteria</taxon>
        <taxon>Pseudomonadati</taxon>
        <taxon>Pseudomonadota</taxon>
        <taxon>Alphaproteobacteria</taxon>
        <taxon>Hyphomicrobiales</taxon>
        <taxon>Alsobacteraceae</taxon>
        <taxon>Alsobacter</taxon>
    </lineage>
</organism>
<feature type="transmembrane region" description="Helical" evidence="6">
    <location>
        <begin position="270"/>
        <end position="288"/>
    </location>
</feature>
<reference evidence="7" key="2">
    <citation type="submission" date="2020-09" db="EMBL/GenBank/DDBJ databases">
        <authorList>
            <person name="Sun Q."/>
            <person name="Zhou Y."/>
        </authorList>
    </citation>
    <scope>NUCLEOTIDE SEQUENCE</scope>
    <source>
        <strain evidence="7">CGMCC 1.12214</strain>
    </source>
</reference>
<evidence type="ECO:0008006" key="9">
    <source>
        <dbReference type="Google" id="ProtNLM"/>
    </source>
</evidence>
<evidence type="ECO:0000313" key="8">
    <source>
        <dbReference type="Proteomes" id="UP000603912"/>
    </source>
</evidence>
<dbReference type="EMBL" id="BMES01000001">
    <property type="protein sequence ID" value="GGH13231.1"/>
    <property type="molecule type" value="Genomic_DNA"/>
</dbReference>
<feature type="transmembrane region" description="Helical" evidence="6">
    <location>
        <begin position="34"/>
        <end position="59"/>
    </location>
</feature>
<feature type="transmembrane region" description="Helical" evidence="6">
    <location>
        <begin position="109"/>
        <end position="129"/>
    </location>
</feature>
<dbReference type="Pfam" id="PF13440">
    <property type="entry name" value="Polysacc_synt_3"/>
    <property type="match status" value="1"/>
</dbReference>
<feature type="transmembrane region" description="Helical" evidence="6">
    <location>
        <begin position="360"/>
        <end position="382"/>
    </location>
</feature>
<keyword evidence="2" id="KW-1003">Cell membrane</keyword>
<feature type="transmembrane region" description="Helical" evidence="6">
    <location>
        <begin position="471"/>
        <end position="491"/>
    </location>
</feature>
<evidence type="ECO:0000256" key="1">
    <source>
        <dbReference type="ARBA" id="ARBA00004651"/>
    </source>
</evidence>
<accession>A0A917I4B4</accession>
<name>A0A917I4B4_9HYPH</name>
<keyword evidence="8" id="KW-1185">Reference proteome</keyword>
<keyword evidence="4 6" id="KW-1133">Transmembrane helix</keyword>
<proteinExistence type="predicted"/>
<dbReference type="InterPro" id="IPR050833">
    <property type="entry name" value="Poly_Biosynth_Transport"/>
</dbReference>
<dbReference type="Proteomes" id="UP000603912">
    <property type="component" value="Unassembled WGS sequence"/>
</dbReference>
<feature type="transmembrane region" description="Helical" evidence="6">
    <location>
        <begin position="413"/>
        <end position="434"/>
    </location>
</feature>
<feature type="transmembrane region" description="Helical" evidence="6">
    <location>
        <begin position="65"/>
        <end position="88"/>
    </location>
</feature>
<protein>
    <recommendedName>
        <fullName evidence="9">O-antigen/teichoic acid export membrane protein</fullName>
    </recommendedName>
</protein>
<evidence type="ECO:0000256" key="4">
    <source>
        <dbReference type="ARBA" id="ARBA00022989"/>
    </source>
</evidence>
<feature type="transmembrane region" description="Helical" evidence="6">
    <location>
        <begin position="389"/>
        <end position="407"/>
    </location>
</feature>
<sequence>MIPDAAAPAPGLNVGPSVSEPAQPKMSKFVRNSFFGTIAGFAITLGNFFAGLIVARVLGVEGSGVVAFVMWVVTMVVAVGGFGFPASLQRYVPELTAQGDDKAASSLSNLLFWPSLLASVIAGGAFVAYGMTLDVSGVDVANASADRRVWLVIGLWASCQLLAEFGIAYLQGLQRFDQVAKITSISFVLQIVLVLVGSFLAGSVGAVLGYVSASLIPAICAFQAGAARGPVDKSLRRRVIRYSGFRWAASITAAFVWARMEVFFLEISHGTHAVGLFTAGLMLASIAVQGPQLLTRGLMAYFSEQYGVGAYDKLRASYATSIRMMALLVLPCCFGLAALAPEVVPMLYGDAFRDAIPASIILVCASAVGACATIAAIVTWVMERSDFEFYTGIAGAILASLAGLIIIPEFGIIGAALSRAATQIALVAAGLWFLERVLKCPTPYADLARLFVSAIVCALAARLCMNLDSSLLMLPVAIAAGAIAYVLALKLTKALPNEDLMQIEAITSHAPNAIAPVIRATVRFLKR</sequence>
<gene>
    <name evidence="7" type="ORF">GCM10007036_11650</name>
</gene>
<evidence type="ECO:0000256" key="6">
    <source>
        <dbReference type="SAM" id="Phobius"/>
    </source>
</evidence>
<dbReference type="PANTHER" id="PTHR30250">
    <property type="entry name" value="PST FAMILY PREDICTED COLANIC ACID TRANSPORTER"/>
    <property type="match status" value="1"/>
</dbReference>
<evidence type="ECO:0000256" key="3">
    <source>
        <dbReference type="ARBA" id="ARBA00022692"/>
    </source>
</evidence>
<feature type="transmembrane region" description="Helical" evidence="6">
    <location>
        <begin position="207"/>
        <end position="227"/>
    </location>
</feature>
<evidence type="ECO:0000256" key="5">
    <source>
        <dbReference type="ARBA" id="ARBA00023136"/>
    </source>
</evidence>
<evidence type="ECO:0000313" key="7">
    <source>
        <dbReference type="EMBL" id="GGH13231.1"/>
    </source>
</evidence>
<feature type="transmembrane region" description="Helical" evidence="6">
    <location>
        <begin position="322"/>
        <end position="340"/>
    </location>
</feature>
<dbReference type="GO" id="GO:0005886">
    <property type="term" value="C:plasma membrane"/>
    <property type="evidence" value="ECO:0007669"/>
    <property type="project" value="UniProtKB-SubCell"/>
</dbReference>
<feature type="transmembrane region" description="Helical" evidence="6">
    <location>
        <begin position="182"/>
        <end position="201"/>
    </location>
</feature>
<comment type="caution">
    <text evidence="7">The sequence shown here is derived from an EMBL/GenBank/DDBJ whole genome shotgun (WGS) entry which is preliminary data.</text>
</comment>
<comment type="subcellular location">
    <subcellularLocation>
        <location evidence="1">Cell membrane</location>
        <topology evidence="1">Multi-pass membrane protein</topology>
    </subcellularLocation>
</comment>